<keyword evidence="2" id="KW-0479">Metal-binding</keyword>
<dbReference type="SMART" id="SM00105">
    <property type="entry name" value="ArfGap"/>
    <property type="match status" value="1"/>
</dbReference>
<reference evidence="8" key="2">
    <citation type="journal article" date="2023" name="Infect Dis Poverty">
        <title>Chromosome-scale genome of the human blood fluke Schistosoma mekongi and its implications for public health.</title>
        <authorList>
            <person name="Zhou M."/>
            <person name="Xu L."/>
            <person name="Xu D."/>
            <person name="Chen W."/>
            <person name="Khan J."/>
            <person name="Hu Y."/>
            <person name="Huang H."/>
            <person name="Wei H."/>
            <person name="Zhang Y."/>
            <person name="Chusongsang P."/>
            <person name="Tanasarnprasert K."/>
            <person name="Hu X."/>
            <person name="Limpanont Y."/>
            <person name="Lv Z."/>
        </authorList>
    </citation>
    <scope>NUCLEOTIDE SEQUENCE</scope>
    <source>
        <strain evidence="8">LV_2022a</strain>
    </source>
</reference>
<dbReference type="Gene3D" id="1.10.220.150">
    <property type="entry name" value="Arf GTPase activating protein"/>
    <property type="match status" value="1"/>
</dbReference>
<evidence type="ECO:0000259" key="7">
    <source>
        <dbReference type="PROSITE" id="PS50115"/>
    </source>
</evidence>
<feature type="domain" description="Arf-GAP" evidence="7">
    <location>
        <begin position="32"/>
        <end position="139"/>
    </location>
</feature>
<dbReference type="GO" id="GO:0048205">
    <property type="term" value="P:COPI coating of Golgi vesicle"/>
    <property type="evidence" value="ECO:0007669"/>
    <property type="project" value="TreeGrafter"/>
</dbReference>
<dbReference type="FunFam" id="1.10.220.150:FF:000004">
    <property type="entry name" value="Putative ADP-ribosylation factor GTPase-activating protein 2"/>
    <property type="match status" value="1"/>
</dbReference>
<name>A0AAE1ZIQ3_SCHME</name>
<dbReference type="GO" id="GO:0005096">
    <property type="term" value="F:GTPase activator activity"/>
    <property type="evidence" value="ECO:0007669"/>
    <property type="project" value="UniProtKB-KW"/>
</dbReference>
<dbReference type="PROSITE" id="PS50115">
    <property type="entry name" value="ARFGAP"/>
    <property type="match status" value="1"/>
</dbReference>
<feature type="region of interest" description="Disordered" evidence="6">
    <location>
        <begin position="262"/>
        <end position="285"/>
    </location>
</feature>
<evidence type="ECO:0000256" key="6">
    <source>
        <dbReference type="SAM" id="MobiDB-lite"/>
    </source>
</evidence>
<evidence type="ECO:0000313" key="8">
    <source>
        <dbReference type="EMBL" id="KAK4474274.1"/>
    </source>
</evidence>
<dbReference type="GO" id="GO:0000139">
    <property type="term" value="C:Golgi membrane"/>
    <property type="evidence" value="ECO:0007669"/>
    <property type="project" value="GOC"/>
</dbReference>
<evidence type="ECO:0000313" key="9">
    <source>
        <dbReference type="Proteomes" id="UP001292079"/>
    </source>
</evidence>
<keyword evidence="3 5" id="KW-0863">Zinc-finger</keyword>
<dbReference type="EMBL" id="JALJAT010000001">
    <property type="protein sequence ID" value="KAK4474274.1"/>
    <property type="molecule type" value="Genomic_DNA"/>
</dbReference>
<dbReference type="Proteomes" id="UP001292079">
    <property type="component" value="Unassembled WGS sequence"/>
</dbReference>
<evidence type="ECO:0000256" key="4">
    <source>
        <dbReference type="ARBA" id="ARBA00022833"/>
    </source>
</evidence>
<dbReference type="PANTHER" id="PTHR45686:SF4">
    <property type="entry name" value="ADP-RIBOSYLATION FACTOR GTPASE ACTIVATING PROTEIN 3, ISOFORM H"/>
    <property type="match status" value="1"/>
</dbReference>
<dbReference type="InterPro" id="IPR038508">
    <property type="entry name" value="ArfGAP_dom_sf"/>
</dbReference>
<feature type="compositionally biased region" description="Polar residues" evidence="6">
    <location>
        <begin position="213"/>
        <end position="236"/>
    </location>
</feature>
<evidence type="ECO:0000256" key="5">
    <source>
        <dbReference type="PROSITE-ProRule" id="PRU00288"/>
    </source>
</evidence>
<keyword evidence="9" id="KW-1185">Reference proteome</keyword>
<dbReference type="InterPro" id="IPR001164">
    <property type="entry name" value="ArfGAP_dom"/>
</dbReference>
<comment type="caution">
    <text evidence="8">The sequence shown here is derived from an EMBL/GenBank/DDBJ whole genome shotgun (WGS) entry which is preliminary data.</text>
</comment>
<dbReference type="PRINTS" id="PR00405">
    <property type="entry name" value="REVINTRACTNG"/>
</dbReference>
<dbReference type="Pfam" id="PF01412">
    <property type="entry name" value="ArfGap"/>
    <property type="match status" value="1"/>
</dbReference>
<protein>
    <recommendedName>
        <fullName evidence="7">Arf-GAP domain-containing protein</fullName>
    </recommendedName>
</protein>
<dbReference type="AlphaFoldDB" id="A0AAE1ZIQ3"/>
<dbReference type="SUPFAM" id="SSF57863">
    <property type="entry name" value="ArfGap/RecO-like zinc finger"/>
    <property type="match status" value="1"/>
</dbReference>
<feature type="region of interest" description="Disordered" evidence="6">
    <location>
        <begin position="213"/>
        <end position="242"/>
    </location>
</feature>
<reference evidence="8" key="1">
    <citation type="submission" date="2022-04" db="EMBL/GenBank/DDBJ databases">
        <authorList>
            <person name="Xu L."/>
            <person name="Lv Z."/>
        </authorList>
    </citation>
    <scope>NUCLEOTIDE SEQUENCE</scope>
    <source>
        <strain evidence="8">LV_2022a</strain>
    </source>
</reference>
<sequence>PFLRLITTVHVYYFVHIRRKMVAVPPTKHEIVTVLNKLKSLPYNKKCFDCGATNPTWASVTYGVFLCIDCSAVHRSLGVHLSFIRSTQLDTNWTWVQLRAMQVGGNQNALTFFSQNNCRSLDAQEKYQSRASQLYRAKLEKLAIEAVKTHGNKLILESDEEKGKRDKVSDLFDEHTENNTADGVKNDFPLCEATKMIPEEPTGSSVGNLFNSTASDSGPTKTSSLIGTRKPNTTRSGVKKGGLGASKVKTDFSAIVSAAEQADAAKESQIPLSKQDVRDTEKPEEERLTSLRLAYKDITDECERQDTTANMRSADPQRAKQVERLGMGKIRTGNREISHSAFSNIQKIEQENLAPTHTSSISSNLDPFFTSTYGNRDRDSRNFFDSADDHLFGDSTTHGMNGGWAKSKQRGSDWDEHFSDTFNQKPNKTRDLSAVIEDFSTKSCKESTFISSAQTETKTDSNEFIKKFANATSLSSDAFIDRNDSESNGFSRFQASSSISSDDYFGRPKVRQSQVSYELQNIKDGVKQSVTKVAGRLSNLATDVVHTLQDRFG</sequence>
<dbReference type="GO" id="GO:0008270">
    <property type="term" value="F:zinc ion binding"/>
    <property type="evidence" value="ECO:0007669"/>
    <property type="project" value="UniProtKB-KW"/>
</dbReference>
<keyword evidence="4" id="KW-0862">Zinc</keyword>
<evidence type="ECO:0000256" key="3">
    <source>
        <dbReference type="ARBA" id="ARBA00022771"/>
    </source>
</evidence>
<feature type="compositionally biased region" description="Basic and acidic residues" evidence="6">
    <location>
        <begin position="275"/>
        <end position="285"/>
    </location>
</feature>
<dbReference type="CDD" id="cd08959">
    <property type="entry name" value="ArfGap_ArfGap1_like"/>
    <property type="match status" value="1"/>
</dbReference>
<proteinExistence type="predicted"/>
<dbReference type="PANTHER" id="PTHR45686">
    <property type="entry name" value="ADP-RIBOSYLATION FACTOR GTPASE ACTIVATING PROTEIN 3, ISOFORM H-RELATED"/>
    <property type="match status" value="1"/>
</dbReference>
<organism evidence="8 9">
    <name type="scientific">Schistosoma mekongi</name>
    <name type="common">Parasitic worm</name>
    <dbReference type="NCBI Taxonomy" id="38744"/>
    <lineage>
        <taxon>Eukaryota</taxon>
        <taxon>Metazoa</taxon>
        <taxon>Spiralia</taxon>
        <taxon>Lophotrochozoa</taxon>
        <taxon>Platyhelminthes</taxon>
        <taxon>Trematoda</taxon>
        <taxon>Digenea</taxon>
        <taxon>Strigeidida</taxon>
        <taxon>Schistosomatoidea</taxon>
        <taxon>Schistosomatidae</taxon>
        <taxon>Schistosoma</taxon>
    </lineage>
</organism>
<evidence type="ECO:0000256" key="2">
    <source>
        <dbReference type="ARBA" id="ARBA00022723"/>
    </source>
</evidence>
<feature type="non-terminal residue" evidence="8">
    <location>
        <position position="553"/>
    </location>
</feature>
<dbReference type="InterPro" id="IPR037278">
    <property type="entry name" value="ARFGAP/RecO"/>
</dbReference>
<gene>
    <name evidence="8" type="ORF">MN116_000362</name>
</gene>
<accession>A0AAE1ZIQ3</accession>
<evidence type="ECO:0000256" key="1">
    <source>
        <dbReference type="ARBA" id="ARBA00022468"/>
    </source>
</evidence>
<keyword evidence="1" id="KW-0343">GTPase activation</keyword>